<dbReference type="KEGG" id="bcg:BCG9842_0011"/>
<organism evidence="1 2">
    <name type="scientific">Bacillus cereus (strain G9842)</name>
    <dbReference type="NCBI Taxonomy" id="405531"/>
    <lineage>
        <taxon>Bacteria</taxon>
        <taxon>Bacillati</taxon>
        <taxon>Bacillota</taxon>
        <taxon>Bacilli</taxon>
        <taxon>Bacillales</taxon>
        <taxon>Bacillaceae</taxon>
        <taxon>Bacillus</taxon>
        <taxon>Bacillus cereus group</taxon>
    </lineage>
</organism>
<proteinExistence type="predicted"/>
<keyword evidence="1" id="KW-0614">Plasmid</keyword>
<dbReference type="RefSeq" id="WP_000724876.1">
    <property type="nucleotide sequence ID" value="NC_011775.1"/>
</dbReference>
<gene>
    <name evidence="1" type="ordered locus">BCG9842_0011</name>
</gene>
<sequence>MKKIVIALVTLSCFFIFNNTDSKFEHTKELKNKDITLSLYMIEQPGGGGH</sequence>
<protein>
    <submittedName>
        <fullName evidence="1">Uncharacterized protein</fullName>
    </submittedName>
</protein>
<dbReference type="Proteomes" id="UP000006744">
    <property type="component" value="Plasmid pG9842_209"/>
</dbReference>
<name>B7IZ34_BACC2</name>
<dbReference type="EMBL" id="CP001187">
    <property type="protein sequence ID" value="ACK98476.1"/>
    <property type="molecule type" value="Genomic_DNA"/>
</dbReference>
<accession>B7IZ34</accession>
<reference evidence="1 2" key="1">
    <citation type="submission" date="2008-10" db="EMBL/GenBank/DDBJ databases">
        <title>Genome sequence of Bacillus cereus G9842.</title>
        <authorList>
            <person name="Dodson R.J."/>
            <person name="Durkin A.S."/>
            <person name="Rosovitz M.J."/>
            <person name="Rasko D.A."/>
            <person name="Hoffmaster A."/>
            <person name="Ravel J."/>
            <person name="Sutton G."/>
        </authorList>
    </citation>
    <scope>NUCLEOTIDE SEQUENCE [LARGE SCALE GENOMIC DNA]</scope>
    <source>
        <strain evidence="1 2">G9842</strain>
        <plasmid evidence="1 2">pG9842_209</plasmid>
    </source>
</reference>
<geneLocation type="plasmid" evidence="1 2">
    <name>pG9842_209</name>
</geneLocation>
<evidence type="ECO:0000313" key="1">
    <source>
        <dbReference type="EMBL" id="ACK98476.1"/>
    </source>
</evidence>
<evidence type="ECO:0000313" key="2">
    <source>
        <dbReference type="Proteomes" id="UP000006744"/>
    </source>
</evidence>
<dbReference type="AlphaFoldDB" id="B7IZ34"/>
<dbReference type="HOGENOM" id="CLU_3114222_0_0_9"/>